<gene>
    <name evidence="1" type="ORF">CF651_22710</name>
</gene>
<keyword evidence="2" id="KW-1185">Reference proteome</keyword>
<accession>A0A229UKX8</accession>
<dbReference type="Proteomes" id="UP000215509">
    <property type="component" value="Unassembled WGS sequence"/>
</dbReference>
<comment type="caution">
    <text evidence="1">The sequence shown here is derived from an EMBL/GenBank/DDBJ whole genome shotgun (WGS) entry which is preliminary data.</text>
</comment>
<dbReference type="OrthoDB" id="2625521at2"/>
<dbReference type="RefSeq" id="WP_094017165.1">
    <property type="nucleotide sequence ID" value="NZ_NMQW01000035.1"/>
</dbReference>
<evidence type="ECO:0000313" key="1">
    <source>
        <dbReference type="EMBL" id="OXM84056.1"/>
    </source>
</evidence>
<dbReference type="AlphaFoldDB" id="A0A229UKX8"/>
<evidence type="ECO:0000313" key="2">
    <source>
        <dbReference type="Proteomes" id="UP000215509"/>
    </source>
</evidence>
<organism evidence="1 2">
    <name type="scientific">Paenibacillus rigui</name>
    <dbReference type="NCBI Taxonomy" id="554312"/>
    <lineage>
        <taxon>Bacteria</taxon>
        <taxon>Bacillati</taxon>
        <taxon>Bacillota</taxon>
        <taxon>Bacilli</taxon>
        <taxon>Bacillales</taxon>
        <taxon>Paenibacillaceae</taxon>
        <taxon>Paenibacillus</taxon>
    </lineage>
</organism>
<dbReference type="EMBL" id="NMQW01000035">
    <property type="protein sequence ID" value="OXM84056.1"/>
    <property type="molecule type" value="Genomic_DNA"/>
</dbReference>
<name>A0A229UKX8_9BACL</name>
<sequence length="109" mass="12266">MAANPMDPAKAARLLEQWIEFYDMNDKKAWDPEDYPYVKSVSEAMKTAAQALRGKSSGSPALLKKAAALLDECPEEFEIDEPDAWEPENRPFVKDALEAIRFASAFLKK</sequence>
<reference evidence="1 2" key="1">
    <citation type="submission" date="2017-07" db="EMBL/GenBank/DDBJ databases">
        <title>Genome sequencing and assembly of Paenibacillus rigui.</title>
        <authorList>
            <person name="Mayilraj S."/>
        </authorList>
    </citation>
    <scope>NUCLEOTIDE SEQUENCE [LARGE SCALE GENOMIC DNA]</scope>
    <source>
        <strain evidence="1 2">JCM 16352</strain>
    </source>
</reference>
<proteinExistence type="predicted"/>
<protein>
    <submittedName>
        <fullName evidence="1">Uncharacterized protein</fullName>
    </submittedName>
</protein>